<dbReference type="GO" id="GO:0016491">
    <property type="term" value="F:oxidoreductase activity"/>
    <property type="evidence" value="ECO:0007669"/>
    <property type="project" value="UniProtKB-KW"/>
</dbReference>
<evidence type="ECO:0000256" key="1">
    <source>
        <dbReference type="ARBA" id="ARBA00023002"/>
    </source>
</evidence>
<name>A0A7S1KJC2_9ALVE</name>
<keyword evidence="1" id="KW-0560">Oxidoreductase</keyword>
<dbReference type="AlphaFoldDB" id="A0A7S1KJC2"/>
<dbReference type="InterPro" id="IPR002347">
    <property type="entry name" value="SDR_fam"/>
</dbReference>
<dbReference type="SUPFAM" id="SSF51735">
    <property type="entry name" value="NAD(P)-binding Rossmann-fold domains"/>
    <property type="match status" value="1"/>
</dbReference>
<accession>A0A7S1KJC2</accession>
<sequence>MVWTAESDMKDMTGKVCVVTGANAGLGKEIATQLAKKGGTVIMACRNLNKAKEAEADISKDAPQAKVEVMQLDVASLESVANFTAAFSAKYDRLDVLVNNAGIMAIYPRQETPDGFEMQLGINYLGAWALTGRLLDMLIKTEGSRVVNQSSFAAFNATVFLDDLQMSNKDGRSKYGKFLGRWAAYGQSKLAQICHMTELSRRLAAAGHAHPKCFSAHPGYVYTNLQATAGNQAGALLAGTFFKIADSTIGQKVDMGALPVLYAISEESLQGGELIGPDGLLSTAGYPAVVTVPSQALDDDTNAKLWEASEQLTKVTYDFGKRGDGSVSGA</sequence>
<reference evidence="2" key="1">
    <citation type="submission" date="2021-01" db="EMBL/GenBank/DDBJ databases">
        <authorList>
            <person name="Corre E."/>
            <person name="Pelletier E."/>
            <person name="Niang G."/>
            <person name="Scheremetjew M."/>
            <person name="Finn R."/>
            <person name="Kale V."/>
            <person name="Holt S."/>
            <person name="Cochrane G."/>
            <person name="Meng A."/>
            <person name="Brown T."/>
            <person name="Cohen L."/>
        </authorList>
    </citation>
    <scope>NUCLEOTIDE SEQUENCE</scope>
    <source>
        <strain evidence="2">CCMP3346</strain>
    </source>
</reference>
<dbReference type="PANTHER" id="PTHR43157">
    <property type="entry name" value="PHOSPHATIDYLINOSITOL-GLYCAN BIOSYNTHESIS CLASS F PROTEIN-RELATED"/>
    <property type="match status" value="1"/>
</dbReference>
<organism evidence="2">
    <name type="scientific">Vitrella brassicaformis</name>
    <dbReference type="NCBI Taxonomy" id="1169539"/>
    <lineage>
        <taxon>Eukaryota</taxon>
        <taxon>Sar</taxon>
        <taxon>Alveolata</taxon>
        <taxon>Colpodellida</taxon>
        <taxon>Vitrellaceae</taxon>
        <taxon>Vitrella</taxon>
    </lineage>
</organism>
<dbReference type="Pfam" id="PF00106">
    <property type="entry name" value="adh_short"/>
    <property type="match status" value="1"/>
</dbReference>
<protein>
    <submittedName>
        <fullName evidence="2">Uncharacterized protein</fullName>
    </submittedName>
</protein>
<proteinExistence type="predicted"/>
<dbReference type="PANTHER" id="PTHR43157:SF31">
    <property type="entry name" value="PHOSPHATIDYLINOSITOL-GLYCAN BIOSYNTHESIS CLASS F PROTEIN"/>
    <property type="match status" value="1"/>
</dbReference>
<dbReference type="Gene3D" id="3.40.50.720">
    <property type="entry name" value="NAD(P)-binding Rossmann-like Domain"/>
    <property type="match status" value="1"/>
</dbReference>
<dbReference type="InterPro" id="IPR036291">
    <property type="entry name" value="NAD(P)-bd_dom_sf"/>
</dbReference>
<dbReference type="NCBIfam" id="NF004846">
    <property type="entry name" value="PRK06197.1"/>
    <property type="match status" value="1"/>
</dbReference>
<dbReference type="EMBL" id="HBGB01051183">
    <property type="protein sequence ID" value="CAD9074894.1"/>
    <property type="molecule type" value="Transcribed_RNA"/>
</dbReference>
<dbReference type="PRINTS" id="PR00081">
    <property type="entry name" value="GDHRDH"/>
</dbReference>
<evidence type="ECO:0000313" key="2">
    <source>
        <dbReference type="EMBL" id="CAD9074894.1"/>
    </source>
</evidence>
<gene>
    <name evidence="2" type="ORF">VBRA1451_LOCUS29982</name>
</gene>